<reference evidence="2" key="1">
    <citation type="journal article" date="2019" name="Int. J. Syst. Evol. Microbiol.">
        <title>The Global Catalogue of Microorganisms (GCM) 10K type strain sequencing project: providing services to taxonomists for standard genome sequencing and annotation.</title>
        <authorList>
            <consortium name="The Broad Institute Genomics Platform"/>
            <consortium name="The Broad Institute Genome Sequencing Center for Infectious Disease"/>
            <person name="Wu L."/>
            <person name="Ma J."/>
        </authorList>
    </citation>
    <scope>NUCLEOTIDE SEQUENCE [LARGE SCALE GENOMIC DNA]</scope>
    <source>
        <strain evidence="2">JCM 18198</strain>
    </source>
</reference>
<evidence type="ECO:0008006" key="3">
    <source>
        <dbReference type="Google" id="ProtNLM"/>
    </source>
</evidence>
<evidence type="ECO:0000313" key="2">
    <source>
        <dbReference type="Proteomes" id="UP001500141"/>
    </source>
</evidence>
<comment type="caution">
    <text evidence="1">The sequence shown here is derived from an EMBL/GenBank/DDBJ whole genome shotgun (WGS) entry which is preliminary data.</text>
</comment>
<keyword evidence="2" id="KW-1185">Reference proteome</keyword>
<dbReference type="RefSeq" id="WP_264544075.1">
    <property type="nucleotide sequence ID" value="NZ_BAABIP010000007.1"/>
</dbReference>
<protein>
    <recommendedName>
        <fullName evidence="3">DUF4861 domain-containing protein</fullName>
    </recommendedName>
</protein>
<evidence type="ECO:0000313" key="1">
    <source>
        <dbReference type="EMBL" id="GAA4761040.1"/>
    </source>
</evidence>
<sequence>MKYYNCLLFLSIYFTSCGQSQKTTSRNSSNNSTLAEISVKEGGKWEGRKYIGGTFKNVEKLKLAKEHTDHSFDIRYEGPGWESNKIGYRLYLDWRNAIDIFGKKTNKIILPQVGQDGFDSYHQMSDWGQDILKAGKGIGIGSIDRFYNKERQHFYVVDSTIASVQNSTNTSTVKINYHGWKTADDIIDLRSELTIEKDQRHTKHSFQSSKKINGICTGIVKQKNTEILKGISKNKKWAYIATYGQQSLIPDKLGMAIFYEMNTVENEVETELDHLLVFKPSTNLVDFYFTAAWEQEVNGINSKEDFKKYLDEKLTLLNTKNKI</sequence>
<name>A0ABP8ZP59_9FLAO</name>
<gene>
    <name evidence="1" type="ORF">GCM10023230_07540</name>
</gene>
<accession>A0ABP8ZP59</accession>
<dbReference type="Pfam" id="PF16153">
    <property type="entry name" value="DUF4861"/>
    <property type="match status" value="1"/>
</dbReference>
<organism evidence="1 2">
    <name type="scientific">Flavobacterium hankyongi</name>
    <dbReference type="NCBI Taxonomy" id="1176532"/>
    <lineage>
        <taxon>Bacteria</taxon>
        <taxon>Pseudomonadati</taxon>
        <taxon>Bacteroidota</taxon>
        <taxon>Flavobacteriia</taxon>
        <taxon>Flavobacteriales</taxon>
        <taxon>Flavobacteriaceae</taxon>
        <taxon>Flavobacterium</taxon>
    </lineage>
</organism>
<dbReference type="Proteomes" id="UP001500141">
    <property type="component" value="Unassembled WGS sequence"/>
</dbReference>
<dbReference type="InterPro" id="IPR032342">
    <property type="entry name" value="DUF4861"/>
</dbReference>
<proteinExistence type="predicted"/>
<dbReference type="EMBL" id="BAABIP010000007">
    <property type="protein sequence ID" value="GAA4761040.1"/>
    <property type="molecule type" value="Genomic_DNA"/>
</dbReference>